<feature type="transmembrane region" description="Helical" evidence="1">
    <location>
        <begin position="44"/>
        <end position="60"/>
    </location>
</feature>
<protein>
    <submittedName>
        <fullName evidence="2">Putative secreted peptide</fullName>
    </submittedName>
</protein>
<name>A0A2M3ZVA7_9DIPT</name>
<organism evidence="2">
    <name type="scientific">Anopheles braziliensis</name>
    <dbReference type="NCBI Taxonomy" id="58242"/>
    <lineage>
        <taxon>Eukaryota</taxon>
        <taxon>Metazoa</taxon>
        <taxon>Ecdysozoa</taxon>
        <taxon>Arthropoda</taxon>
        <taxon>Hexapoda</taxon>
        <taxon>Insecta</taxon>
        <taxon>Pterygota</taxon>
        <taxon>Neoptera</taxon>
        <taxon>Endopterygota</taxon>
        <taxon>Diptera</taxon>
        <taxon>Nematocera</taxon>
        <taxon>Culicoidea</taxon>
        <taxon>Culicidae</taxon>
        <taxon>Anophelinae</taxon>
        <taxon>Anopheles</taxon>
    </lineage>
</organism>
<accession>A0A2M3ZVA7</accession>
<keyword evidence="1" id="KW-0812">Transmembrane</keyword>
<keyword evidence="1" id="KW-1133">Transmembrane helix</keyword>
<sequence>MLLLEISPLDRIHRLHIVQLQFLLLQQLLGLCCCVTPARTHVNRLHFFILCLAIIIRFIPRQCRRRRQR</sequence>
<dbReference type="AlphaFoldDB" id="A0A2M3ZVA7"/>
<reference evidence="2" key="1">
    <citation type="submission" date="2018-01" db="EMBL/GenBank/DDBJ databases">
        <title>An insight into the sialome of Amazonian anophelines.</title>
        <authorList>
            <person name="Ribeiro J.M."/>
            <person name="Scarpassa V."/>
            <person name="Calvo E."/>
        </authorList>
    </citation>
    <scope>NUCLEOTIDE SEQUENCE</scope>
    <source>
        <tissue evidence="2">Salivary glands</tissue>
    </source>
</reference>
<evidence type="ECO:0000256" key="1">
    <source>
        <dbReference type="SAM" id="Phobius"/>
    </source>
</evidence>
<proteinExistence type="predicted"/>
<dbReference type="EMBL" id="GGFM01011700">
    <property type="protein sequence ID" value="MBW32451.1"/>
    <property type="molecule type" value="Transcribed_RNA"/>
</dbReference>
<keyword evidence="1" id="KW-0472">Membrane</keyword>
<evidence type="ECO:0000313" key="2">
    <source>
        <dbReference type="EMBL" id="MBW32451.1"/>
    </source>
</evidence>